<evidence type="ECO:0000313" key="4">
    <source>
        <dbReference type="Proteomes" id="UP001351900"/>
    </source>
</evidence>
<feature type="transmembrane region" description="Helical" evidence="1">
    <location>
        <begin position="12"/>
        <end position="34"/>
    </location>
</feature>
<keyword evidence="1" id="KW-0812">Transmembrane</keyword>
<dbReference type="PANTHER" id="PTHR21180">
    <property type="entry name" value="ENDONUCLEASE/EXONUCLEASE/PHOSPHATASE FAMILY DOMAIN-CONTAINING PROTEIN 1"/>
    <property type="match status" value="1"/>
</dbReference>
<dbReference type="InterPro" id="IPR051675">
    <property type="entry name" value="Endo/Exo/Phosphatase_dom_1"/>
</dbReference>
<keyword evidence="1" id="KW-1133">Transmembrane helix</keyword>
<dbReference type="InterPro" id="IPR003583">
    <property type="entry name" value="Hlx-hairpin-Hlx_DNA-bd_motif"/>
</dbReference>
<protein>
    <submittedName>
        <fullName evidence="3">ComEA family DNA-binding protein</fullName>
    </submittedName>
</protein>
<sequence>MGGLAREDRRRWGVGAVVILALGGLAIAVIVGVVRGAASAESTTPAPVTVATASSSLYVHVSGAVNAPGLYVLHPDARVVDAVAAAGGLAEDAEAAGVNLARPVSDGEQLIVPRVGEVSVAGPAGVTSDGRVNLNTADEAALDTLPGVGPAIAGRIIEWRDSNGRFASVDDLLSVSGIGPKMLESIRELVTV</sequence>
<reference evidence="3 4" key="1">
    <citation type="submission" date="2024-01" db="EMBL/GenBank/DDBJ databases">
        <title>the genome sequence of strain Microbacterium schleiferi NBRC 15075.</title>
        <authorList>
            <person name="Ding Y."/>
            <person name="Zhang G."/>
        </authorList>
    </citation>
    <scope>NUCLEOTIDE SEQUENCE [LARGE SCALE GENOMIC DNA]</scope>
    <source>
        <strain evidence="3 4">NBRC 15075</strain>
    </source>
</reference>
<name>A0ABU7VAI6_9MICO</name>
<comment type="caution">
    <text evidence="3">The sequence shown here is derived from an EMBL/GenBank/DDBJ whole genome shotgun (WGS) entry which is preliminary data.</text>
</comment>
<gene>
    <name evidence="3" type="ORF">V2V91_14130</name>
</gene>
<keyword evidence="4" id="KW-1185">Reference proteome</keyword>
<keyword evidence="3" id="KW-0238">DNA-binding</keyword>
<dbReference type="Proteomes" id="UP001351900">
    <property type="component" value="Unassembled WGS sequence"/>
</dbReference>
<dbReference type="SUPFAM" id="SSF47781">
    <property type="entry name" value="RuvA domain 2-like"/>
    <property type="match status" value="1"/>
</dbReference>
<dbReference type="RefSeq" id="WP_331792334.1">
    <property type="nucleotide sequence ID" value="NZ_BAAAUO010000011.1"/>
</dbReference>
<dbReference type="InterPro" id="IPR010994">
    <property type="entry name" value="RuvA_2-like"/>
</dbReference>
<dbReference type="EMBL" id="JAZHOV010000009">
    <property type="protein sequence ID" value="MEF2256258.1"/>
    <property type="molecule type" value="Genomic_DNA"/>
</dbReference>
<evidence type="ECO:0000313" key="3">
    <source>
        <dbReference type="EMBL" id="MEF2256258.1"/>
    </source>
</evidence>
<evidence type="ECO:0000256" key="1">
    <source>
        <dbReference type="SAM" id="Phobius"/>
    </source>
</evidence>
<accession>A0ABU7VAI6</accession>
<dbReference type="SMART" id="SM00278">
    <property type="entry name" value="HhH1"/>
    <property type="match status" value="2"/>
</dbReference>
<dbReference type="Pfam" id="PF10531">
    <property type="entry name" value="SLBB"/>
    <property type="match status" value="1"/>
</dbReference>
<dbReference type="PANTHER" id="PTHR21180:SF32">
    <property type="entry name" value="ENDONUCLEASE_EXONUCLEASE_PHOSPHATASE FAMILY DOMAIN-CONTAINING PROTEIN 1"/>
    <property type="match status" value="1"/>
</dbReference>
<feature type="domain" description="Helix-hairpin-helix DNA-binding motif class 1" evidence="2">
    <location>
        <begin position="140"/>
        <end position="159"/>
    </location>
</feature>
<feature type="domain" description="Helix-hairpin-helix DNA-binding motif class 1" evidence="2">
    <location>
        <begin position="170"/>
        <end position="189"/>
    </location>
</feature>
<keyword evidence="1" id="KW-0472">Membrane</keyword>
<dbReference type="GO" id="GO:0003677">
    <property type="term" value="F:DNA binding"/>
    <property type="evidence" value="ECO:0007669"/>
    <property type="project" value="UniProtKB-KW"/>
</dbReference>
<dbReference type="InterPro" id="IPR019554">
    <property type="entry name" value="Soluble_ligand-bd"/>
</dbReference>
<dbReference type="Gene3D" id="1.10.150.310">
    <property type="entry name" value="Tex RuvX-like domain-like"/>
    <property type="match status" value="1"/>
</dbReference>
<dbReference type="Gene3D" id="3.10.560.10">
    <property type="entry name" value="Outer membrane lipoprotein wza domain like"/>
    <property type="match status" value="1"/>
</dbReference>
<organism evidence="3 4">
    <name type="scientific">Microbacterium schleiferi</name>
    <dbReference type="NCBI Taxonomy" id="69362"/>
    <lineage>
        <taxon>Bacteria</taxon>
        <taxon>Bacillati</taxon>
        <taxon>Actinomycetota</taxon>
        <taxon>Actinomycetes</taxon>
        <taxon>Micrococcales</taxon>
        <taxon>Microbacteriaceae</taxon>
        <taxon>Microbacterium</taxon>
    </lineage>
</organism>
<dbReference type="Pfam" id="PF12836">
    <property type="entry name" value="HHH_3"/>
    <property type="match status" value="1"/>
</dbReference>
<evidence type="ECO:0000259" key="2">
    <source>
        <dbReference type="SMART" id="SM00278"/>
    </source>
</evidence>
<proteinExistence type="predicted"/>